<protein>
    <submittedName>
        <fullName evidence="1">Uncharacterized protein</fullName>
    </submittedName>
</protein>
<dbReference type="AlphaFoldDB" id="A0A6A4R581"/>
<organism evidence="1 2">
    <name type="scientific">Lupinus albus</name>
    <name type="common">White lupine</name>
    <name type="synonym">Lupinus termis</name>
    <dbReference type="NCBI Taxonomy" id="3870"/>
    <lineage>
        <taxon>Eukaryota</taxon>
        <taxon>Viridiplantae</taxon>
        <taxon>Streptophyta</taxon>
        <taxon>Embryophyta</taxon>
        <taxon>Tracheophyta</taxon>
        <taxon>Spermatophyta</taxon>
        <taxon>Magnoliopsida</taxon>
        <taxon>eudicotyledons</taxon>
        <taxon>Gunneridae</taxon>
        <taxon>Pentapetalae</taxon>
        <taxon>rosids</taxon>
        <taxon>fabids</taxon>
        <taxon>Fabales</taxon>
        <taxon>Fabaceae</taxon>
        <taxon>Papilionoideae</taxon>
        <taxon>50 kb inversion clade</taxon>
        <taxon>genistoids sensu lato</taxon>
        <taxon>core genistoids</taxon>
        <taxon>Genisteae</taxon>
        <taxon>Lupinus</taxon>
    </lineage>
</organism>
<dbReference type="EMBL" id="WOCE01000001">
    <property type="protein sequence ID" value="KAE9620863.1"/>
    <property type="molecule type" value="Genomic_DNA"/>
</dbReference>
<keyword evidence="2" id="KW-1185">Reference proteome</keyword>
<sequence length="67" mass="7126">MQTGQDSGHCKNQTITTDAISTLFGDDLATDYKHISAGTSKSYQVWGFGSCAQNNSASCLVDVFSQS</sequence>
<accession>A0A6A4R581</accession>
<name>A0A6A4R581_LUPAL</name>
<evidence type="ECO:0000313" key="2">
    <source>
        <dbReference type="Proteomes" id="UP000447434"/>
    </source>
</evidence>
<evidence type="ECO:0000313" key="1">
    <source>
        <dbReference type="EMBL" id="KAE9620863.1"/>
    </source>
</evidence>
<gene>
    <name evidence="1" type="ORF">Lalb_Chr01g0007541</name>
</gene>
<reference evidence="2" key="1">
    <citation type="journal article" date="2020" name="Nat. Commun.">
        <title>Genome sequence of the cluster root forming white lupin.</title>
        <authorList>
            <person name="Hufnagel B."/>
            <person name="Marques A."/>
            <person name="Soriano A."/>
            <person name="Marques L."/>
            <person name="Divol F."/>
            <person name="Doumas P."/>
            <person name="Sallet E."/>
            <person name="Mancinotti D."/>
            <person name="Carrere S."/>
            <person name="Marande W."/>
            <person name="Arribat S."/>
            <person name="Keller J."/>
            <person name="Huneau C."/>
            <person name="Blein T."/>
            <person name="Aime D."/>
            <person name="Laguerre M."/>
            <person name="Taylor J."/>
            <person name="Schubert V."/>
            <person name="Nelson M."/>
            <person name="Geu-Flores F."/>
            <person name="Crespi M."/>
            <person name="Gallardo-Guerrero K."/>
            <person name="Delaux P.-M."/>
            <person name="Salse J."/>
            <person name="Berges H."/>
            <person name="Guyot R."/>
            <person name="Gouzy J."/>
            <person name="Peret B."/>
        </authorList>
    </citation>
    <scope>NUCLEOTIDE SEQUENCE [LARGE SCALE GENOMIC DNA]</scope>
    <source>
        <strain evidence="2">cv. Amiga</strain>
    </source>
</reference>
<dbReference type="OrthoDB" id="10551877at2759"/>
<proteinExistence type="predicted"/>
<comment type="caution">
    <text evidence="1">The sequence shown here is derived from an EMBL/GenBank/DDBJ whole genome shotgun (WGS) entry which is preliminary data.</text>
</comment>
<dbReference type="Proteomes" id="UP000447434">
    <property type="component" value="Chromosome 1"/>
</dbReference>